<evidence type="ECO:0000256" key="1">
    <source>
        <dbReference type="SAM" id="SignalP"/>
    </source>
</evidence>
<dbReference type="RefSeq" id="WP_290253731.1">
    <property type="nucleotide sequence ID" value="NZ_JAUGQQ010000002.1"/>
</dbReference>
<keyword evidence="1" id="KW-0732">Signal</keyword>
<name>A0ABT8DG56_9FLAO</name>
<organism evidence="2 3">
    <name type="scientific">Aequorivita aurantiaca</name>
    <dbReference type="NCBI Taxonomy" id="3053356"/>
    <lineage>
        <taxon>Bacteria</taxon>
        <taxon>Pseudomonadati</taxon>
        <taxon>Bacteroidota</taxon>
        <taxon>Flavobacteriia</taxon>
        <taxon>Flavobacteriales</taxon>
        <taxon>Flavobacteriaceae</taxon>
        <taxon>Aequorivita</taxon>
    </lineage>
</organism>
<feature type="signal peptide" evidence="1">
    <location>
        <begin position="1"/>
        <end position="18"/>
    </location>
</feature>
<evidence type="ECO:0000313" key="3">
    <source>
        <dbReference type="Proteomes" id="UP001244787"/>
    </source>
</evidence>
<evidence type="ECO:0000313" key="2">
    <source>
        <dbReference type="EMBL" id="MDN3723644.1"/>
    </source>
</evidence>
<feature type="chain" id="PRO_5045880628" evidence="1">
    <location>
        <begin position="19"/>
        <end position="41"/>
    </location>
</feature>
<protein>
    <submittedName>
        <fullName evidence="2">Uncharacterized protein</fullName>
    </submittedName>
</protein>
<gene>
    <name evidence="2" type="ORF">QRD02_04570</name>
</gene>
<keyword evidence="3" id="KW-1185">Reference proteome</keyword>
<comment type="caution">
    <text evidence="2">The sequence shown here is derived from an EMBL/GenBank/DDBJ whole genome shotgun (WGS) entry which is preliminary data.</text>
</comment>
<dbReference type="Proteomes" id="UP001244787">
    <property type="component" value="Unassembled WGS sequence"/>
</dbReference>
<proteinExistence type="predicted"/>
<accession>A0ABT8DG56</accession>
<reference evidence="2 3" key="1">
    <citation type="submission" date="2023-06" db="EMBL/GenBank/DDBJ databases">
        <authorList>
            <person name="Ye Y.-Q."/>
            <person name="Du Z.-J."/>
        </authorList>
    </citation>
    <scope>NUCLEOTIDE SEQUENCE [LARGE SCALE GENOMIC DNA]</scope>
    <source>
        <strain evidence="2 3">SDUM287046</strain>
    </source>
</reference>
<dbReference type="EMBL" id="JAUGQQ010000002">
    <property type="protein sequence ID" value="MDN3723644.1"/>
    <property type="molecule type" value="Genomic_DNA"/>
</dbReference>
<sequence length="41" mass="4622">MKKVLMIFALAAFTTSFAQDNKSEKTETVTTKVKVKDKITK</sequence>